<keyword evidence="5" id="KW-0472">Membrane</keyword>
<keyword evidence="2" id="KW-1003">Cell membrane</keyword>
<protein>
    <submittedName>
        <fullName evidence="6">Flagellar biosynthetic protein FliO</fullName>
    </submittedName>
</protein>
<name>A0A7S7NQ09_PALFE</name>
<evidence type="ECO:0000256" key="2">
    <source>
        <dbReference type="ARBA" id="ARBA00022475"/>
    </source>
</evidence>
<evidence type="ECO:0000256" key="3">
    <source>
        <dbReference type="ARBA" id="ARBA00022692"/>
    </source>
</evidence>
<evidence type="ECO:0000256" key="1">
    <source>
        <dbReference type="ARBA" id="ARBA00004236"/>
    </source>
</evidence>
<keyword evidence="3" id="KW-0812">Transmembrane</keyword>
<accession>A0A7S7NQ09</accession>
<organism evidence="6 7">
    <name type="scientific">Paludibaculum fermentans</name>
    <dbReference type="NCBI Taxonomy" id="1473598"/>
    <lineage>
        <taxon>Bacteria</taxon>
        <taxon>Pseudomonadati</taxon>
        <taxon>Acidobacteriota</taxon>
        <taxon>Terriglobia</taxon>
        <taxon>Bryobacterales</taxon>
        <taxon>Bryobacteraceae</taxon>
        <taxon>Paludibaculum</taxon>
    </lineage>
</organism>
<proteinExistence type="predicted"/>
<dbReference type="KEGG" id="pfer:IRI77_33350"/>
<evidence type="ECO:0000256" key="5">
    <source>
        <dbReference type="ARBA" id="ARBA00023136"/>
    </source>
</evidence>
<sequence length="103" mass="11172">MDQLLAVGFVLCIALAAVWAIRRRQGSHFTWPASRKTGQREVAVLERLPLTGQHTLHLVRVGNSTLLVGTHPMGIAFEATSPASFQDLLLQASRDRIGQGGAE</sequence>
<keyword evidence="6" id="KW-0969">Cilium</keyword>
<evidence type="ECO:0000256" key="4">
    <source>
        <dbReference type="ARBA" id="ARBA00022989"/>
    </source>
</evidence>
<dbReference type="InterPro" id="IPR022781">
    <property type="entry name" value="Flagellar_biosynth_FliO"/>
</dbReference>
<dbReference type="RefSeq" id="WP_194449256.1">
    <property type="nucleotide sequence ID" value="NZ_CP063849.1"/>
</dbReference>
<keyword evidence="6" id="KW-0282">Flagellum</keyword>
<keyword evidence="6" id="KW-0966">Cell projection</keyword>
<dbReference type="Proteomes" id="UP000593892">
    <property type="component" value="Chromosome"/>
</dbReference>
<evidence type="ECO:0000313" key="6">
    <source>
        <dbReference type="EMBL" id="QOY87589.1"/>
    </source>
</evidence>
<dbReference type="GO" id="GO:0044781">
    <property type="term" value="P:bacterial-type flagellum organization"/>
    <property type="evidence" value="ECO:0007669"/>
    <property type="project" value="InterPro"/>
</dbReference>
<dbReference type="Pfam" id="PF04347">
    <property type="entry name" value="FliO"/>
    <property type="match status" value="1"/>
</dbReference>
<keyword evidence="7" id="KW-1185">Reference proteome</keyword>
<dbReference type="GO" id="GO:0016020">
    <property type="term" value="C:membrane"/>
    <property type="evidence" value="ECO:0007669"/>
    <property type="project" value="InterPro"/>
</dbReference>
<dbReference type="EMBL" id="CP063849">
    <property type="protein sequence ID" value="QOY87589.1"/>
    <property type="molecule type" value="Genomic_DNA"/>
</dbReference>
<keyword evidence="4" id="KW-1133">Transmembrane helix</keyword>
<reference evidence="6 7" key="1">
    <citation type="submission" date="2020-10" db="EMBL/GenBank/DDBJ databases">
        <title>Complete genome sequence of Paludibaculum fermentans P105T, a facultatively anaerobic acidobacterium capable of dissimilatory Fe(III) reduction.</title>
        <authorList>
            <person name="Dedysh S.N."/>
            <person name="Beletsky A.V."/>
            <person name="Kulichevskaya I.S."/>
            <person name="Mardanov A.V."/>
            <person name="Ravin N.V."/>
        </authorList>
    </citation>
    <scope>NUCLEOTIDE SEQUENCE [LARGE SCALE GENOMIC DNA]</scope>
    <source>
        <strain evidence="6 7">P105</strain>
    </source>
</reference>
<comment type="subcellular location">
    <subcellularLocation>
        <location evidence="1">Cell membrane</location>
    </subcellularLocation>
</comment>
<gene>
    <name evidence="6" type="ORF">IRI77_33350</name>
</gene>
<evidence type="ECO:0000313" key="7">
    <source>
        <dbReference type="Proteomes" id="UP000593892"/>
    </source>
</evidence>
<dbReference type="AlphaFoldDB" id="A0A7S7NQ09"/>